<feature type="region of interest" description="Disordered" evidence="1">
    <location>
        <begin position="302"/>
        <end position="342"/>
    </location>
</feature>
<comment type="caution">
    <text evidence="3">The sequence shown here is derived from an EMBL/GenBank/DDBJ whole genome shotgun (WGS) entry which is preliminary data.</text>
</comment>
<accession>A0ABN9Q0R6</accession>
<feature type="chain" id="PRO_5045041005" description="B30.2/SPRY domain-containing protein" evidence="2">
    <location>
        <begin position="22"/>
        <end position="342"/>
    </location>
</feature>
<evidence type="ECO:0000313" key="3">
    <source>
        <dbReference type="EMBL" id="CAK0797930.1"/>
    </source>
</evidence>
<protein>
    <recommendedName>
        <fullName evidence="5">B30.2/SPRY domain-containing protein</fullName>
    </recommendedName>
</protein>
<reference evidence="3" key="1">
    <citation type="submission" date="2023-10" db="EMBL/GenBank/DDBJ databases">
        <authorList>
            <person name="Chen Y."/>
            <person name="Shah S."/>
            <person name="Dougan E. K."/>
            <person name="Thang M."/>
            <person name="Chan C."/>
        </authorList>
    </citation>
    <scope>NUCLEOTIDE SEQUENCE [LARGE SCALE GENOMIC DNA]</scope>
</reference>
<feature type="region of interest" description="Disordered" evidence="1">
    <location>
        <begin position="158"/>
        <end position="186"/>
    </location>
</feature>
<evidence type="ECO:0000256" key="1">
    <source>
        <dbReference type="SAM" id="MobiDB-lite"/>
    </source>
</evidence>
<evidence type="ECO:0000256" key="2">
    <source>
        <dbReference type="SAM" id="SignalP"/>
    </source>
</evidence>
<feature type="compositionally biased region" description="Basic and acidic residues" evidence="1">
    <location>
        <begin position="108"/>
        <end position="123"/>
    </location>
</feature>
<dbReference type="Proteomes" id="UP001189429">
    <property type="component" value="Unassembled WGS sequence"/>
</dbReference>
<name>A0ABN9Q0R6_9DINO</name>
<feature type="region of interest" description="Disordered" evidence="1">
    <location>
        <begin position="27"/>
        <end position="123"/>
    </location>
</feature>
<evidence type="ECO:0000313" key="4">
    <source>
        <dbReference type="Proteomes" id="UP001189429"/>
    </source>
</evidence>
<proteinExistence type="predicted"/>
<evidence type="ECO:0008006" key="5">
    <source>
        <dbReference type="Google" id="ProtNLM"/>
    </source>
</evidence>
<sequence>MAPLLLLFLLLLGRDAWRSVGALISPRRLRPRPPAPPAAARGPRALCVGPKRSREGPARAGSALRQLPLGAPGLSPCRRARPSPPTGGTASRQAWPPPGDDNAPGRAGADRRAATTRSGDDRPLGFLLPAGGLLLAVVAACLAAPAVFGALAPEAAEREAPARRARGGATPAGLLDGLPSLPEHATSRGATGVLAHLPPAGVASSALGAGREGGRYFRLPPGQSCVQLGLASVASSDECFGVASISAGLPGRGTPAPPGLGPCGCVYDTTSGVLMFAEDGSASTTGPSWSYVCLGEAAASATGASDGGEAAGARPPARRGPAAVAQGGPLARRGLLELPTPT</sequence>
<feature type="compositionally biased region" description="Low complexity" evidence="1">
    <location>
        <begin position="311"/>
        <end position="329"/>
    </location>
</feature>
<keyword evidence="4" id="KW-1185">Reference proteome</keyword>
<keyword evidence="2" id="KW-0732">Signal</keyword>
<feature type="signal peptide" evidence="2">
    <location>
        <begin position="1"/>
        <end position="21"/>
    </location>
</feature>
<gene>
    <name evidence="3" type="ORF">PCOR1329_LOCUS6860</name>
</gene>
<dbReference type="EMBL" id="CAUYUJ010001847">
    <property type="protein sequence ID" value="CAK0797930.1"/>
    <property type="molecule type" value="Genomic_DNA"/>
</dbReference>
<organism evidence="3 4">
    <name type="scientific">Prorocentrum cordatum</name>
    <dbReference type="NCBI Taxonomy" id="2364126"/>
    <lineage>
        <taxon>Eukaryota</taxon>
        <taxon>Sar</taxon>
        <taxon>Alveolata</taxon>
        <taxon>Dinophyceae</taxon>
        <taxon>Prorocentrales</taxon>
        <taxon>Prorocentraceae</taxon>
        <taxon>Prorocentrum</taxon>
    </lineage>
</organism>